<organism evidence="3 4">
    <name type="scientific">Photobacterium arenosum</name>
    <dbReference type="NCBI Taxonomy" id="2774143"/>
    <lineage>
        <taxon>Bacteria</taxon>
        <taxon>Pseudomonadati</taxon>
        <taxon>Pseudomonadota</taxon>
        <taxon>Gammaproteobacteria</taxon>
        <taxon>Vibrionales</taxon>
        <taxon>Vibrionaceae</taxon>
        <taxon>Photobacterium</taxon>
    </lineage>
</organism>
<gene>
    <name evidence="3" type="ORF">IFO68_16405</name>
</gene>
<dbReference type="PANTHER" id="PTHR44086">
    <property type="entry name" value="THIOSULFATE SULFURTRANSFERASE RDL2, MITOCHONDRIAL-RELATED"/>
    <property type="match status" value="1"/>
</dbReference>
<dbReference type="PROSITE" id="PS50206">
    <property type="entry name" value="RHODANESE_3"/>
    <property type="match status" value="1"/>
</dbReference>
<reference evidence="3 4" key="1">
    <citation type="submission" date="2020-09" db="EMBL/GenBank/DDBJ databases">
        <title>Photobacterium sp. CAU 1568 isolated from sand of Sido Beach.</title>
        <authorList>
            <person name="Kim W."/>
        </authorList>
    </citation>
    <scope>NUCLEOTIDE SEQUENCE [LARGE SCALE GENOMIC DNA]</scope>
    <source>
        <strain evidence="3 4">CAU 1568</strain>
    </source>
</reference>
<sequence>MRFFVCLFGLLAFQVQANWFSAEYAHGVTQEKVEVLAKAQREGAVLFIDTREPDEYAESHIPGAINIPLREINELNVSYMEGYGYVVPYCLKDFRGFETAKALRNKGLKNVVLMEPAGLNGWRSAGLPTEN</sequence>
<dbReference type="CDD" id="cd00158">
    <property type="entry name" value="RHOD"/>
    <property type="match status" value="1"/>
</dbReference>
<comment type="caution">
    <text evidence="3">The sequence shown here is derived from an EMBL/GenBank/DDBJ whole genome shotgun (WGS) entry which is preliminary data.</text>
</comment>
<dbReference type="RefSeq" id="WP_192016913.1">
    <property type="nucleotide sequence ID" value="NZ_JACYTP010000011.1"/>
</dbReference>
<feature type="chain" id="PRO_5045835056" evidence="1">
    <location>
        <begin position="18"/>
        <end position="131"/>
    </location>
</feature>
<dbReference type="InterPro" id="IPR036873">
    <property type="entry name" value="Rhodanese-like_dom_sf"/>
</dbReference>
<dbReference type="Gene3D" id="3.40.250.10">
    <property type="entry name" value="Rhodanese-like domain"/>
    <property type="match status" value="1"/>
</dbReference>
<accession>A0ABR9BRY4</accession>
<dbReference type="InterPro" id="IPR001763">
    <property type="entry name" value="Rhodanese-like_dom"/>
</dbReference>
<dbReference type="SUPFAM" id="SSF52821">
    <property type="entry name" value="Rhodanese/Cell cycle control phosphatase"/>
    <property type="match status" value="1"/>
</dbReference>
<dbReference type="InterPro" id="IPR001307">
    <property type="entry name" value="Thiosulphate_STrfase_CS"/>
</dbReference>
<proteinExistence type="predicted"/>
<dbReference type="Proteomes" id="UP000649768">
    <property type="component" value="Unassembled WGS sequence"/>
</dbReference>
<evidence type="ECO:0000313" key="4">
    <source>
        <dbReference type="Proteomes" id="UP000649768"/>
    </source>
</evidence>
<evidence type="ECO:0000256" key="1">
    <source>
        <dbReference type="SAM" id="SignalP"/>
    </source>
</evidence>
<dbReference type="Pfam" id="PF00581">
    <property type="entry name" value="Rhodanese"/>
    <property type="match status" value="1"/>
</dbReference>
<feature type="domain" description="Rhodanese" evidence="2">
    <location>
        <begin position="41"/>
        <end position="131"/>
    </location>
</feature>
<protein>
    <submittedName>
        <fullName evidence="3">Rhodanese-like domain-containing protein</fullName>
    </submittedName>
</protein>
<dbReference type="SMART" id="SM00450">
    <property type="entry name" value="RHOD"/>
    <property type="match status" value="1"/>
</dbReference>
<evidence type="ECO:0000313" key="3">
    <source>
        <dbReference type="EMBL" id="MBD8514266.1"/>
    </source>
</evidence>
<dbReference type="EMBL" id="JACYTP010000011">
    <property type="protein sequence ID" value="MBD8514266.1"/>
    <property type="molecule type" value="Genomic_DNA"/>
</dbReference>
<dbReference type="PANTHER" id="PTHR44086:SF10">
    <property type="entry name" value="THIOSULFATE SULFURTRANSFERASE_RHODANESE-LIKE DOMAIN-CONTAINING PROTEIN 3"/>
    <property type="match status" value="1"/>
</dbReference>
<dbReference type="PROSITE" id="PS00380">
    <property type="entry name" value="RHODANESE_1"/>
    <property type="match status" value="1"/>
</dbReference>
<keyword evidence="4" id="KW-1185">Reference proteome</keyword>
<evidence type="ECO:0000259" key="2">
    <source>
        <dbReference type="PROSITE" id="PS50206"/>
    </source>
</evidence>
<name>A0ABR9BRY4_9GAMM</name>
<keyword evidence="1" id="KW-0732">Signal</keyword>
<feature type="signal peptide" evidence="1">
    <location>
        <begin position="1"/>
        <end position="17"/>
    </location>
</feature>